<dbReference type="KEGG" id="sper:EW093_13620"/>
<dbReference type="OrthoDB" id="9812260at2"/>
<dbReference type="PROSITE" id="PS50109">
    <property type="entry name" value="HIS_KIN"/>
    <property type="match status" value="1"/>
</dbReference>
<reference evidence="7 8" key="1">
    <citation type="submission" date="2019-02" db="EMBL/GenBank/DDBJ databases">
        <authorList>
            <person name="Fomenkov A."/>
            <person name="Dubinina G."/>
            <person name="Grabovich M."/>
            <person name="Vincze T."/>
            <person name="Roberts R.J."/>
        </authorList>
    </citation>
    <scope>NUCLEOTIDE SEQUENCE [LARGE SCALE GENOMIC DNA]</scope>
    <source>
        <strain evidence="7 8">P</strain>
    </source>
</reference>
<dbReference type="SUPFAM" id="SSF52172">
    <property type="entry name" value="CheY-like"/>
    <property type="match status" value="1"/>
</dbReference>
<dbReference type="InterPro" id="IPR003594">
    <property type="entry name" value="HATPase_dom"/>
</dbReference>
<feature type="modified residue" description="4-aspartylphosphate" evidence="4">
    <location>
        <position position="350"/>
    </location>
</feature>
<evidence type="ECO:0000313" key="7">
    <source>
        <dbReference type="EMBL" id="QEN05706.1"/>
    </source>
</evidence>
<dbReference type="GO" id="GO:0000155">
    <property type="term" value="F:phosphorelay sensor kinase activity"/>
    <property type="evidence" value="ECO:0007669"/>
    <property type="project" value="TreeGrafter"/>
</dbReference>
<keyword evidence="8" id="KW-1185">Reference proteome</keyword>
<dbReference type="SMART" id="SM00387">
    <property type="entry name" value="HATPase_c"/>
    <property type="match status" value="1"/>
</dbReference>
<dbReference type="RefSeq" id="WP_149568940.1">
    <property type="nucleotide sequence ID" value="NZ_CP035807.1"/>
</dbReference>
<dbReference type="InterPro" id="IPR005467">
    <property type="entry name" value="His_kinase_dom"/>
</dbReference>
<dbReference type="PANTHER" id="PTHR43547:SF2">
    <property type="entry name" value="HYBRID SIGNAL TRANSDUCTION HISTIDINE KINASE C"/>
    <property type="match status" value="1"/>
</dbReference>
<dbReference type="EMBL" id="CP035807">
    <property type="protein sequence ID" value="QEN05706.1"/>
    <property type="molecule type" value="Genomic_DNA"/>
</dbReference>
<dbReference type="Pfam" id="PF00072">
    <property type="entry name" value="Response_reg"/>
    <property type="match status" value="1"/>
</dbReference>
<dbReference type="SUPFAM" id="SSF55874">
    <property type="entry name" value="ATPase domain of HSP90 chaperone/DNA topoisomerase II/histidine kinase"/>
    <property type="match status" value="1"/>
</dbReference>
<dbReference type="SMART" id="SM00448">
    <property type="entry name" value="REC"/>
    <property type="match status" value="1"/>
</dbReference>
<protein>
    <recommendedName>
        <fullName evidence="2">histidine kinase</fullName>
        <ecNumber evidence="2">2.7.13.3</ecNumber>
    </recommendedName>
</protein>
<evidence type="ECO:0000256" key="1">
    <source>
        <dbReference type="ARBA" id="ARBA00000085"/>
    </source>
</evidence>
<evidence type="ECO:0000256" key="2">
    <source>
        <dbReference type="ARBA" id="ARBA00012438"/>
    </source>
</evidence>
<name>A0A5C1QGL1_9SPIO</name>
<dbReference type="PANTHER" id="PTHR43547">
    <property type="entry name" value="TWO-COMPONENT HISTIDINE KINASE"/>
    <property type="match status" value="1"/>
</dbReference>
<comment type="catalytic activity">
    <reaction evidence="1">
        <text>ATP + protein L-histidine = ADP + protein N-phospho-L-histidine.</text>
        <dbReference type="EC" id="2.7.13.3"/>
    </reaction>
</comment>
<dbReference type="EC" id="2.7.13.3" evidence="2"/>
<keyword evidence="3 4" id="KW-0597">Phosphoprotein</keyword>
<evidence type="ECO:0000313" key="8">
    <source>
        <dbReference type="Proteomes" id="UP000323824"/>
    </source>
</evidence>
<evidence type="ECO:0000256" key="3">
    <source>
        <dbReference type="ARBA" id="ARBA00022553"/>
    </source>
</evidence>
<sequence length="421" mass="47865">MIDLDNTLMFKTLFKLLDHDTRNTFVKLNALVSDLDESPVKDMITDSVQELYDIIASSSGFIDGKKRIMSMYDIISQLSLTSDKIALSHHHRVKLTTDPKIYLFVEVSELFNHAILNIIENALKYSPTDTVVEVDIKREENYVTVYVKDSGIGIDKGELEAIFNQGYRASNAKSFEGTGTGLWITKNIIQRDSGTIEVYQNDDKGTIFKVMVPIFFTNSLEESMDIVIFNYVEDNDELDKSLSSVKTLIDMHNPPPQYHYDSLVFANLLNYLRKEKRNKTESHFKEKLLEIKSKNPNGKTVLIVDDSTYVHYYLGSFFSKLGYRVLDFAYNGQEGFNLYETYNPDIVTLDITMPVMSGLEASEKILEFDPKAKLLFLSGLGGHGGLHATINNKLKGRPYGILTKPFKLEDLKDALTTFNQL</sequence>
<dbReference type="InterPro" id="IPR036890">
    <property type="entry name" value="HATPase_C_sf"/>
</dbReference>
<dbReference type="Pfam" id="PF02518">
    <property type="entry name" value="HATPase_c"/>
    <property type="match status" value="1"/>
</dbReference>
<dbReference type="Gene3D" id="3.40.50.2300">
    <property type="match status" value="1"/>
</dbReference>
<feature type="domain" description="Histidine kinase" evidence="5">
    <location>
        <begin position="16"/>
        <end position="216"/>
    </location>
</feature>
<evidence type="ECO:0000256" key="4">
    <source>
        <dbReference type="PROSITE-ProRule" id="PRU00169"/>
    </source>
</evidence>
<evidence type="ECO:0000259" key="5">
    <source>
        <dbReference type="PROSITE" id="PS50109"/>
    </source>
</evidence>
<dbReference type="InterPro" id="IPR004358">
    <property type="entry name" value="Sig_transdc_His_kin-like_C"/>
</dbReference>
<dbReference type="PROSITE" id="PS50110">
    <property type="entry name" value="RESPONSE_REGULATORY"/>
    <property type="match status" value="1"/>
</dbReference>
<feature type="domain" description="Response regulatory" evidence="6">
    <location>
        <begin position="300"/>
        <end position="419"/>
    </location>
</feature>
<dbReference type="AlphaFoldDB" id="A0A5C1QGL1"/>
<organism evidence="7 8">
    <name type="scientific">Thiospirochaeta perfilievii</name>
    <dbReference type="NCBI Taxonomy" id="252967"/>
    <lineage>
        <taxon>Bacteria</taxon>
        <taxon>Pseudomonadati</taxon>
        <taxon>Spirochaetota</taxon>
        <taxon>Spirochaetia</taxon>
        <taxon>Spirochaetales</taxon>
        <taxon>Spirochaetaceae</taxon>
        <taxon>Thiospirochaeta</taxon>
    </lineage>
</organism>
<evidence type="ECO:0000259" key="6">
    <source>
        <dbReference type="PROSITE" id="PS50110"/>
    </source>
</evidence>
<dbReference type="InterPro" id="IPR001789">
    <property type="entry name" value="Sig_transdc_resp-reg_receiver"/>
</dbReference>
<proteinExistence type="predicted"/>
<dbReference type="Proteomes" id="UP000323824">
    <property type="component" value="Chromosome"/>
</dbReference>
<dbReference type="PRINTS" id="PR00344">
    <property type="entry name" value="BCTRLSENSOR"/>
</dbReference>
<gene>
    <name evidence="7" type="ORF">EW093_13620</name>
</gene>
<dbReference type="InterPro" id="IPR011006">
    <property type="entry name" value="CheY-like_superfamily"/>
</dbReference>
<accession>A0A5C1QGL1</accession>
<reference evidence="7 8" key="2">
    <citation type="submission" date="2019-09" db="EMBL/GenBank/DDBJ databases">
        <title>Complete Genome Sequence and Methylome Analysis of free living Spirochaetas.</title>
        <authorList>
            <person name="Leshcheva N."/>
            <person name="Mikheeva N."/>
        </authorList>
    </citation>
    <scope>NUCLEOTIDE SEQUENCE [LARGE SCALE GENOMIC DNA]</scope>
    <source>
        <strain evidence="7 8">P</strain>
    </source>
</reference>
<dbReference type="Gene3D" id="3.30.565.10">
    <property type="entry name" value="Histidine kinase-like ATPase, C-terminal domain"/>
    <property type="match status" value="1"/>
</dbReference>